<dbReference type="GO" id="GO:0004497">
    <property type="term" value="F:monooxygenase activity"/>
    <property type="evidence" value="ECO:0007669"/>
    <property type="project" value="InterPro"/>
</dbReference>
<dbReference type="PRINTS" id="PR00463">
    <property type="entry name" value="EP450I"/>
</dbReference>
<keyword evidence="5" id="KW-0349">Heme</keyword>
<dbReference type="GeneID" id="54575107"/>
<dbReference type="OrthoDB" id="1103324at2759"/>
<dbReference type="InterPro" id="IPR001128">
    <property type="entry name" value="Cyt_P450"/>
</dbReference>
<dbReference type="InterPro" id="IPR036396">
    <property type="entry name" value="Cyt_P450_sf"/>
</dbReference>
<evidence type="ECO:0000256" key="5">
    <source>
        <dbReference type="PIRSR" id="PIRSR602401-1"/>
    </source>
</evidence>
<keyword evidence="4 5" id="KW-0408">Iron</keyword>
<feature type="binding site" description="axial binding residue" evidence="5">
    <location>
        <position position="459"/>
    </location>
    <ligand>
        <name>heme</name>
        <dbReference type="ChEBI" id="CHEBI:30413"/>
    </ligand>
    <ligandPart>
        <name>Fe</name>
        <dbReference type="ChEBI" id="CHEBI:18248"/>
    </ligandPart>
</feature>
<dbReference type="CDD" id="cd11065">
    <property type="entry name" value="CYP64-like"/>
    <property type="match status" value="1"/>
</dbReference>
<dbReference type="AlphaFoldDB" id="A0A6A6IJI1"/>
<proteinExistence type="inferred from homology"/>
<evidence type="ECO:0000256" key="1">
    <source>
        <dbReference type="ARBA" id="ARBA00010617"/>
    </source>
</evidence>
<dbReference type="Proteomes" id="UP000800094">
    <property type="component" value="Unassembled WGS sequence"/>
</dbReference>
<dbReference type="GO" id="GO:0020037">
    <property type="term" value="F:heme binding"/>
    <property type="evidence" value="ECO:0007669"/>
    <property type="project" value="InterPro"/>
</dbReference>
<keyword evidence="7" id="KW-1185">Reference proteome</keyword>
<evidence type="ECO:0000313" key="6">
    <source>
        <dbReference type="EMBL" id="KAF2250379.1"/>
    </source>
</evidence>
<dbReference type="InterPro" id="IPR002401">
    <property type="entry name" value="Cyt_P450_E_grp-I"/>
</dbReference>
<organism evidence="6 7">
    <name type="scientific">Trematosphaeria pertusa</name>
    <dbReference type="NCBI Taxonomy" id="390896"/>
    <lineage>
        <taxon>Eukaryota</taxon>
        <taxon>Fungi</taxon>
        <taxon>Dikarya</taxon>
        <taxon>Ascomycota</taxon>
        <taxon>Pezizomycotina</taxon>
        <taxon>Dothideomycetes</taxon>
        <taxon>Pleosporomycetidae</taxon>
        <taxon>Pleosporales</taxon>
        <taxon>Massarineae</taxon>
        <taxon>Trematosphaeriaceae</taxon>
        <taxon>Trematosphaeria</taxon>
    </lineage>
</organism>
<dbReference type="RefSeq" id="XP_033685383.1">
    <property type="nucleotide sequence ID" value="XM_033821777.1"/>
</dbReference>
<dbReference type="GO" id="GO:0005506">
    <property type="term" value="F:iron ion binding"/>
    <property type="evidence" value="ECO:0007669"/>
    <property type="project" value="InterPro"/>
</dbReference>
<keyword evidence="2 5" id="KW-0479">Metal-binding</keyword>
<evidence type="ECO:0000256" key="2">
    <source>
        <dbReference type="ARBA" id="ARBA00022723"/>
    </source>
</evidence>
<reference evidence="6" key="1">
    <citation type="journal article" date="2020" name="Stud. Mycol.">
        <title>101 Dothideomycetes genomes: a test case for predicting lifestyles and emergence of pathogens.</title>
        <authorList>
            <person name="Haridas S."/>
            <person name="Albert R."/>
            <person name="Binder M."/>
            <person name="Bloem J."/>
            <person name="Labutti K."/>
            <person name="Salamov A."/>
            <person name="Andreopoulos B."/>
            <person name="Baker S."/>
            <person name="Barry K."/>
            <person name="Bills G."/>
            <person name="Bluhm B."/>
            <person name="Cannon C."/>
            <person name="Castanera R."/>
            <person name="Culley D."/>
            <person name="Daum C."/>
            <person name="Ezra D."/>
            <person name="Gonzalez J."/>
            <person name="Henrissat B."/>
            <person name="Kuo A."/>
            <person name="Liang C."/>
            <person name="Lipzen A."/>
            <person name="Lutzoni F."/>
            <person name="Magnuson J."/>
            <person name="Mondo S."/>
            <person name="Nolan M."/>
            <person name="Ohm R."/>
            <person name="Pangilinan J."/>
            <person name="Park H.-J."/>
            <person name="Ramirez L."/>
            <person name="Alfaro M."/>
            <person name="Sun H."/>
            <person name="Tritt A."/>
            <person name="Yoshinaga Y."/>
            <person name="Zwiers L.-H."/>
            <person name="Turgeon B."/>
            <person name="Goodwin S."/>
            <person name="Spatafora J."/>
            <person name="Crous P."/>
            <person name="Grigoriev I."/>
        </authorList>
    </citation>
    <scope>NUCLEOTIDE SEQUENCE</scope>
    <source>
        <strain evidence="6">CBS 122368</strain>
    </source>
</reference>
<protein>
    <submittedName>
        <fullName evidence="6">Cytochrome P450</fullName>
    </submittedName>
</protein>
<evidence type="ECO:0000313" key="7">
    <source>
        <dbReference type="Proteomes" id="UP000800094"/>
    </source>
</evidence>
<keyword evidence="3" id="KW-0560">Oxidoreductase</keyword>
<comment type="similarity">
    <text evidence="1">Belongs to the cytochrome P450 family.</text>
</comment>
<evidence type="ECO:0000256" key="4">
    <source>
        <dbReference type="ARBA" id="ARBA00023004"/>
    </source>
</evidence>
<dbReference type="InterPro" id="IPR050364">
    <property type="entry name" value="Cytochrome_P450_fung"/>
</dbReference>
<sequence length="532" mass="61148">MASSTVPFLPTILLAVAILVVTKLWSNYQWHRKYKFPPGPKGVPFFGNMFQMPPYHQGPWAKKMAEKYGEMFTIKVADNNWVFLNSSRVVNDLLEKRSAIYSSRPPMPYASSLMSGNCRVVVQPYGPQWRALRKIMHSILNIKNAPTFAPFQDLESKQLVYEVLQKPDMWWKANQRFANSVIMSVVFGKRIPDKEEGNIRELFNTSQEFIMALQPGANLVDTFYVLDKIPKPLKWWRGRGERAFKRLLKVYSTEVEDLKRRMSEGKCPPCFATKFLDNPETEKLGHAQMLFALGSLMEAGSDTSRMTLSQIIAAAATDSRWVKNAQEELDRVCGYAARLPEFTDRPKLPYLSAVAKEGFRWRPFAEIGMPHMLIKDDVYEGRYRFPVGTIVTWNSWSIALSEDEHQDPLRFWPERWLDPFIEGFGTKERKEIGEDEGARKALEDPLNGHWSFGAGRRVCTGYHVGDTNVWIAAARLLYCFDFQEVKGKPIDTMNMNVAEHRAAPFEVRIKVRSKQHRALVERVGGEVIGVRY</sequence>
<dbReference type="SUPFAM" id="SSF48264">
    <property type="entry name" value="Cytochrome P450"/>
    <property type="match status" value="1"/>
</dbReference>
<dbReference type="GO" id="GO:0016705">
    <property type="term" value="F:oxidoreductase activity, acting on paired donors, with incorporation or reduction of molecular oxygen"/>
    <property type="evidence" value="ECO:0007669"/>
    <property type="project" value="InterPro"/>
</dbReference>
<comment type="cofactor">
    <cofactor evidence="5">
        <name>heme</name>
        <dbReference type="ChEBI" id="CHEBI:30413"/>
    </cofactor>
</comment>
<gene>
    <name evidence="6" type="ORF">BU26DRAFT_300766</name>
</gene>
<dbReference type="EMBL" id="ML987194">
    <property type="protein sequence ID" value="KAF2250379.1"/>
    <property type="molecule type" value="Genomic_DNA"/>
</dbReference>
<dbReference type="Gene3D" id="1.10.630.10">
    <property type="entry name" value="Cytochrome P450"/>
    <property type="match status" value="1"/>
</dbReference>
<dbReference type="PANTHER" id="PTHR46300">
    <property type="entry name" value="P450, PUTATIVE (EUROFUNG)-RELATED-RELATED"/>
    <property type="match status" value="1"/>
</dbReference>
<dbReference type="PANTHER" id="PTHR46300:SF12">
    <property type="entry name" value="P450, PUTATIVE (EUROFUNG)-RELATED"/>
    <property type="match status" value="1"/>
</dbReference>
<name>A0A6A6IJI1_9PLEO</name>
<evidence type="ECO:0000256" key="3">
    <source>
        <dbReference type="ARBA" id="ARBA00023002"/>
    </source>
</evidence>
<dbReference type="Pfam" id="PF00067">
    <property type="entry name" value="p450"/>
    <property type="match status" value="1"/>
</dbReference>
<accession>A0A6A6IJI1</accession>